<evidence type="ECO:0000313" key="6">
    <source>
        <dbReference type="EMBL" id="EZF53851.1"/>
    </source>
</evidence>
<feature type="repeat" description="RPEL" evidence="4">
    <location>
        <begin position="36"/>
        <end position="61"/>
    </location>
</feature>
<accession>A0A022W6R8</accession>
<sequence>MREIHEEARKRSSCFDVEYSSLQAAQQELARQQAADSLKRGLEKRADRDTLVERNILPASNAAPALQGPARELEKHMRADSLEQKILHRPTPEELVKAGVLTEEENPIKD</sequence>
<evidence type="ECO:0008006" key="7">
    <source>
        <dbReference type="Google" id="ProtNLM"/>
    </source>
</evidence>
<gene>
    <name evidence="6" type="ORF">H103_03285</name>
</gene>
<dbReference type="EMBL" id="KK207802">
    <property type="protein sequence ID" value="EZF53851.1"/>
    <property type="molecule type" value="Genomic_DNA"/>
</dbReference>
<reference evidence="6" key="1">
    <citation type="submission" date="2014-02" db="EMBL/GenBank/DDBJ databases">
        <title>The Genome Sequence of Trichophyton rubrum (morphotype fischeri) CBS 288.86.</title>
        <authorList>
            <consortium name="The Broad Institute Genomics Platform"/>
            <person name="Cuomo C.A."/>
            <person name="White T.C."/>
            <person name="Graser Y."/>
            <person name="Martinez-Rossi N."/>
            <person name="Heitman J."/>
            <person name="Young S.K."/>
            <person name="Zeng Q."/>
            <person name="Gargeya S."/>
            <person name="Abouelleil A."/>
            <person name="Alvarado L."/>
            <person name="Chapman S.B."/>
            <person name="Gainer-Dewar J."/>
            <person name="Goldberg J."/>
            <person name="Griggs A."/>
            <person name="Gujja S."/>
            <person name="Hansen M."/>
            <person name="Howarth C."/>
            <person name="Imamovic A."/>
            <person name="Larimer J."/>
            <person name="Martinez D."/>
            <person name="Murphy C."/>
            <person name="Pearson M.D."/>
            <person name="Persinoti G."/>
            <person name="Poon T."/>
            <person name="Priest M."/>
            <person name="Roberts A.D."/>
            <person name="Saif S."/>
            <person name="Shea T.D."/>
            <person name="Sykes S.N."/>
            <person name="Wortman J."/>
            <person name="Nusbaum C."/>
            <person name="Birren B."/>
        </authorList>
    </citation>
    <scope>NUCLEOTIDE SEQUENCE [LARGE SCALE GENOMIC DNA]</scope>
    <source>
        <strain evidence="6">CBS 288.86</strain>
    </source>
</reference>
<evidence type="ECO:0000256" key="5">
    <source>
        <dbReference type="SAM" id="MobiDB-lite"/>
    </source>
</evidence>
<dbReference type="Gene3D" id="6.10.150.10">
    <property type="match status" value="1"/>
</dbReference>
<dbReference type="InterPro" id="IPR043451">
    <property type="entry name" value="Myocardin-like"/>
</dbReference>
<keyword evidence="3" id="KW-0539">Nucleus</keyword>
<dbReference type="Proteomes" id="UP000023758">
    <property type="component" value="Unassembled WGS sequence"/>
</dbReference>
<feature type="repeat" description="RPEL" evidence="4">
    <location>
        <begin position="80"/>
        <end position="105"/>
    </location>
</feature>
<protein>
    <recommendedName>
        <fullName evidence="7">RPEL repeat protein</fullName>
    </recommendedName>
</protein>
<evidence type="ECO:0000256" key="4">
    <source>
        <dbReference type="PROSITE-ProRule" id="PRU00401"/>
    </source>
</evidence>
<evidence type="ECO:0000256" key="3">
    <source>
        <dbReference type="ARBA" id="ARBA00023242"/>
    </source>
</evidence>
<keyword evidence="2" id="KW-0677">Repeat</keyword>
<dbReference type="PANTHER" id="PTHR22793:SF12">
    <property type="entry name" value="MYOCARDIN-RELATED TRANSCRIPTION FACTOR, ISOFORM H"/>
    <property type="match status" value="1"/>
</dbReference>
<dbReference type="AlphaFoldDB" id="A0A022W6R8"/>
<name>A0A022W6R8_TRIRU</name>
<dbReference type="GO" id="GO:0005634">
    <property type="term" value="C:nucleus"/>
    <property type="evidence" value="ECO:0007669"/>
    <property type="project" value="UniProtKB-SubCell"/>
</dbReference>
<dbReference type="InterPro" id="IPR004018">
    <property type="entry name" value="RPEL_repeat"/>
</dbReference>
<evidence type="ECO:0000256" key="1">
    <source>
        <dbReference type="ARBA" id="ARBA00004123"/>
    </source>
</evidence>
<dbReference type="GO" id="GO:0045944">
    <property type="term" value="P:positive regulation of transcription by RNA polymerase II"/>
    <property type="evidence" value="ECO:0007669"/>
    <property type="project" value="TreeGrafter"/>
</dbReference>
<proteinExistence type="predicted"/>
<dbReference type="PANTHER" id="PTHR22793">
    <property type="entry name" value="MYOCARDIN-RELATED TRANSCRIPTION FACTOR-RELATED"/>
    <property type="match status" value="1"/>
</dbReference>
<dbReference type="GO" id="GO:0003713">
    <property type="term" value="F:transcription coactivator activity"/>
    <property type="evidence" value="ECO:0007669"/>
    <property type="project" value="TreeGrafter"/>
</dbReference>
<feature type="region of interest" description="Disordered" evidence="5">
    <location>
        <begin position="82"/>
        <end position="110"/>
    </location>
</feature>
<dbReference type="Pfam" id="PF02755">
    <property type="entry name" value="RPEL"/>
    <property type="match status" value="2"/>
</dbReference>
<comment type="subcellular location">
    <subcellularLocation>
        <location evidence="1">Nucleus</location>
    </subcellularLocation>
</comment>
<feature type="compositionally biased region" description="Basic and acidic residues" evidence="5">
    <location>
        <begin position="82"/>
        <end position="96"/>
    </location>
</feature>
<dbReference type="SMART" id="SM00707">
    <property type="entry name" value="RPEL"/>
    <property type="match status" value="2"/>
</dbReference>
<dbReference type="PROSITE" id="PS51073">
    <property type="entry name" value="RPEL"/>
    <property type="match status" value="2"/>
</dbReference>
<organism evidence="6">
    <name type="scientific">Trichophyton rubrum CBS 288.86</name>
    <dbReference type="NCBI Taxonomy" id="1215330"/>
    <lineage>
        <taxon>Eukaryota</taxon>
        <taxon>Fungi</taxon>
        <taxon>Dikarya</taxon>
        <taxon>Ascomycota</taxon>
        <taxon>Pezizomycotina</taxon>
        <taxon>Eurotiomycetes</taxon>
        <taxon>Eurotiomycetidae</taxon>
        <taxon>Onygenales</taxon>
        <taxon>Arthrodermataceae</taxon>
        <taxon>Trichophyton</taxon>
    </lineage>
</organism>
<evidence type="ECO:0000256" key="2">
    <source>
        <dbReference type="ARBA" id="ARBA00022737"/>
    </source>
</evidence>